<keyword evidence="4" id="KW-0732">Signal</keyword>
<evidence type="ECO:0000256" key="2">
    <source>
        <dbReference type="ARBA" id="ARBA00022801"/>
    </source>
</evidence>
<protein>
    <submittedName>
        <fullName evidence="6">C40 family peptidase</fullName>
    </submittedName>
</protein>
<dbReference type="PROSITE" id="PS51935">
    <property type="entry name" value="NLPC_P60"/>
    <property type="match status" value="1"/>
</dbReference>
<dbReference type="Proteomes" id="UP000727907">
    <property type="component" value="Unassembled WGS sequence"/>
</dbReference>
<name>A0ABS6IJF3_9HYPH</name>
<reference evidence="6 7" key="1">
    <citation type="submission" date="2021-06" db="EMBL/GenBank/DDBJ databases">
        <authorList>
            <person name="Lee D.H."/>
        </authorList>
    </citation>
    <scope>NUCLEOTIDE SEQUENCE [LARGE SCALE GENOMIC DNA]</scope>
    <source>
        <strain evidence="6 7">MMS21-HV4-11</strain>
    </source>
</reference>
<dbReference type="PANTHER" id="PTHR47053">
    <property type="entry name" value="MUREIN DD-ENDOPEPTIDASE MEPH-RELATED"/>
    <property type="match status" value="1"/>
</dbReference>
<keyword evidence="1" id="KW-0645">Protease</keyword>
<keyword evidence="3" id="KW-0788">Thiol protease</keyword>
<comment type="caution">
    <text evidence="6">The sequence shown here is derived from an EMBL/GenBank/DDBJ whole genome shotgun (WGS) entry which is preliminary data.</text>
</comment>
<dbReference type="InterPro" id="IPR000064">
    <property type="entry name" value="NLP_P60_dom"/>
</dbReference>
<feature type="chain" id="PRO_5047527323" evidence="4">
    <location>
        <begin position="44"/>
        <end position="243"/>
    </location>
</feature>
<dbReference type="RefSeq" id="WP_216960757.1">
    <property type="nucleotide sequence ID" value="NZ_JAHOPB010000001.1"/>
</dbReference>
<organism evidence="6 7">
    <name type="scientific">Reyranella humidisoli</name>
    <dbReference type="NCBI Taxonomy" id="2849149"/>
    <lineage>
        <taxon>Bacteria</taxon>
        <taxon>Pseudomonadati</taxon>
        <taxon>Pseudomonadota</taxon>
        <taxon>Alphaproteobacteria</taxon>
        <taxon>Hyphomicrobiales</taxon>
        <taxon>Reyranellaceae</taxon>
        <taxon>Reyranella</taxon>
    </lineage>
</organism>
<evidence type="ECO:0000256" key="1">
    <source>
        <dbReference type="ARBA" id="ARBA00022670"/>
    </source>
</evidence>
<evidence type="ECO:0000256" key="3">
    <source>
        <dbReference type="ARBA" id="ARBA00022807"/>
    </source>
</evidence>
<feature type="signal peptide" evidence="4">
    <location>
        <begin position="1"/>
        <end position="43"/>
    </location>
</feature>
<dbReference type="PANTHER" id="PTHR47053:SF1">
    <property type="entry name" value="MUREIN DD-ENDOPEPTIDASE MEPH-RELATED"/>
    <property type="match status" value="1"/>
</dbReference>
<evidence type="ECO:0000259" key="5">
    <source>
        <dbReference type="PROSITE" id="PS51935"/>
    </source>
</evidence>
<dbReference type="InterPro" id="IPR051202">
    <property type="entry name" value="Peptidase_C40"/>
</dbReference>
<dbReference type="EMBL" id="JAHOPB010000001">
    <property type="protein sequence ID" value="MBU8874734.1"/>
    <property type="molecule type" value="Genomic_DNA"/>
</dbReference>
<sequence length="243" mass="26441">MTLRNGRRLFSRARPLLKAKAFSFTILAVLTTFGIAAFAPASAQVKAPQVKQAVKAKARPVVQSDPTDKVADQLNAKWQQDNAAFGGFTSAAPASVQAAAYSVPPSTTAAGATPAIANEWGDRLVTRAMNYLGTPYRYGGISPQTGFDCSGFVYYLYGAVFGQRIPRMPHDMVRQGTPVARNDLQRGDLVLFGYRGTFTHIGIYAGNDQFVHATHRGSPVMVTNLDADYYRQRYITAVRLSPQ</sequence>
<proteinExistence type="predicted"/>
<keyword evidence="2" id="KW-0378">Hydrolase</keyword>
<keyword evidence="7" id="KW-1185">Reference proteome</keyword>
<accession>A0ABS6IJF3</accession>
<evidence type="ECO:0000313" key="7">
    <source>
        <dbReference type="Proteomes" id="UP000727907"/>
    </source>
</evidence>
<evidence type="ECO:0000313" key="6">
    <source>
        <dbReference type="EMBL" id="MBU8874734.1"/>
    </source>
</evidence>
<gene>
    <name evidence="6" type="ORF">KQ910_13245</name>
</gene>
<feature type="domain" description="NlpC/P60" evidence="5">
    <location>
        <begin position="118"/>
        <end position="241"/>
    </location>
</feature>
<dbReference type="Pfam" id="PF00877">
    <property type="entry name" value="NLPC_P60"/>
    <property type="match status" value="1"/>
</dbReference>
<evidence type="ECO:0000256" key="4">
    <source>
        <dbReference type="SAM" id="SignalP"/>
    </source>
</evidence>